<proteinExistence type="predicted"/>
<dbReference type="InterPro" id="IPR010982">
    <property type="entry name" value="Lambda_DNA-bd_dom_sf"/>
</dbReference>
<dbReference type="STRING" id="474960.SAMN05216180_2627"/>
<dbReference type="Gene3D" id="1.10.260.40">
    <property type="entry name" value="lambda repressor-like DNA-binding domains"/>
    <property type="match status" value="1"/>
</dbReference>
<dbReference type="Proteomes" id="UP000199158">
    <property type="component" value="Unassembled WGS sequence"/>
</dbReference>
<feature type="domain" description="HTH cro/C1-type" evidence="1">
    <location>
        <begin position="18"/>
        <end position="79"/>
    </location>
</feature>
<dbReference type="PROSITE" id="PS50943">
    <property type="entry name" value="HTH_CROC1"/>
    <property type="match status" value="1"/>
</dbReference>
<sequence length="83" mass="9627">MFKIKAPDGTNNLCGKNLKALRLKQKPPLSQRKLAQRIQIMGYDVDNHFIRRVENGERFVTDIEIDILCRALNVSYGELMNHE</sequence>
<evidence type="ECO:0000313" key="2">
    <source>
        <dbReference type="EMBL" id="SEN07097.1"/>
    </source>
</evidence>
<accession>A0A1H8DKN6</accession>
<evidence type="ECO:0000259" key="1">
    <source>
        <dbReference type="PROSITE" id="PS50943"/>
    </source>
</evidence>
<dbReference type="InterPro" id="IPR001387">
    <property type="entry name" value="Cro/C1-type_HTH"/>
</dbReference>
<protein>
    <recommendedName>
        <fullName evidence="1">HTH cro/C1-type domain-containing protein</fullName>
    </recommendedName>
</protein>
<dbReference type="SMART" id="SM00530">
    <property type="entry name" value="HTH_XRE"/>
    <property type="match status" value="1"/>
</dbReference>
<reference evidence="2 3" key="1">
    <citation type="submission" date="2016-10" db="EMBL/GenBank/DDBJ databases">
        <authorList>
            <person name="de Groot N.N."/>
        </authorList>
    </citation>
    <scope>NUCLEOTIDE SEQUENCE [LARGE SCALE GENOMIC DNA]</scope>
    <source>
        <strain evidence="2 3">CGMCC 1.5070</strain>
    </source>
</reference>
<evidence type="ECO:0000313" key="3">
    <source>
        <dbReference type="Proteomes" id="UP000199158"/>
    </source>
</evidence>
<dbReference type="OrthoDB" id="574441at2"/>
<name>A0A1H8DKN6_9FIRM</name>
<organism evidence="2 3">
    <name type="scientific">Hydrogenoanaerobacterium saccharovorans</name>
    <dbReference type="NCBI Taxonomy" id="474960"/>
    <lineage>
        <taxon>Bacteria</taxon>
        <taxon>Bacillati</taxon>
        <taxon>Bacillota</taxon>
        <taxon>Clostridia</taxon>
        <taxon>Eubacteriales</taxon>
        <taxon>Oscillospiraceae</taxon>
        <taxon>Hydrogenoanaerobacterium</taxon>
    </lineage>
</organism>
<dbReference type="CDD" id="cd00093">
    <property type="entry name" value="HTH_XRE"/>
    <property type="match status" value="1"/>
</dbReference>
<dbReference type="EMBL" id="FOCG01000003">
    <property type="protein sequence ID" value="SEN07097.1"/>
    <property type="molecule type" value="Genomic_DNA"/>
</dbReference>
<keyword evidence="3" id="KW-1185">Reference proteome</keyword>
<dbReference type="GO" id="GO:0003677">
    <property type="term" value="F:DNA binding"/>
    <property type="evidence" value="ECO:0007669"/>
    <property type="project" value="InterPro"/>
</dbReference>
<dbReference type="AlphaFoldDB" id="A0A1H8DKN6"/>
<dbReference type="SUPFAM" id="SSF47413">
    <property type="entry name" value="lambda repressor-like DNA-binding domains"/>
    <property type="match status" value="1"/>
</dbReference>
<dbReference type="RefSeq" id="WP_092755920.1">
    <property type="nucleotide sequence ID" value="NZ_FOCG01000003.1"/>
</dbReference>
<gene>
    <name evidence="2" type="ORF">SAMN05216180_2627</name>
</gene>